<dbReference type="AlphaFoldDB" id="A0A2H1EBZ5"/>
<dbReference type="PANTHER" id="PTHR34204:SF2">
    <property type="entry name" value="RNA-BINDING ASCH DOMAIN PROTEIN"/>
    <property type="match status" value="1"/>
</dbReference>
<protein>
    <submittedName>
        <fullName evidence="1">Uncharacterized protein</fullName>
    </submittedName>
</protein>
<evidence type="ECO:0000313" key="1">
    <source>
        <dbReference type="EMBL" id="SFZ84110.1"/>
    </source>
</evidence>
<sequence>MEEKVFVKLITVQKRIAGIRRAHFLLNFKEEHFEDIAFNIVSYWDDDRFINRFRAPVFSEELLINRKEIYNSFLFLIQEEDLSQIQKRILSIGIQDFLVILGQRITPATARTINGIPLLKKEAFAASFELVNPQISKVVRAFEKHNQRTKNSFWGILKGNPKEKEREVKKRVVEILKYKTWWNVYYHYKHELVYEIRVSSGHGMRWKKSNKEFIGLVEPFVDEGS</sequence>
<dbReference type="EMBL" id="LT634361">
    <property type="protein sequence ID" value="SFZ84110.1"/>
    <property type="molecule type" value="Genomic_DNA"/>
</dbReference>
<organism evidence="1 2">
    <name type="scientific">Tenacibaculum maritimum NCIMB 2154</name>
    <dbReference type="NCBI Taxonomy" id="1349785"/>
    <lineage>
        <taxon>Bacteria</taxon>
        <taxon>Pseudomonadati</taxon>
        <taxon>Bacteroidota</taxon>
        <taxon>Flavobacteriia</taxon>
        <taxon>Flavobacteriales</taxon>
        <taxon>Flavobacteriaceae</taxon>
        <taxon>Tenacibaculum</taxon>
    </lineage>
</organism>
<dbReference type="Proteomes" id="UP000231564">
    <property type="component" value="Chromosome MARIT"/>
</dbReference>
<reference evidence="1 2" key="1">
    <citation type="submission" date="2016-11" db="EMBL/GenBank/DDBJ databases">
        <authorList>
            <person name="Jaros S."/>
            <person name="Januszkiewicz K."/>
            <person name="Wedrychowicz H."/>
        </authorList>
    </citation>
    <scope>NUCLEOTIDE SEQUENCE [LARGE SCALE GENOMIC DNA]</scope>
    <source>
        <strain evidence="1">NCIMB 2154T</strain>
    </source>
</reference>
<dbReference type="GeneID" id="47724018"/>
<name>A0A2H1EBZ5_9FLAO</name>
<keyword evidence="2" id="KW-1185">Reference proteome</keyword>
<gene>
    <name evidence="1" type="ORF">MARIT_2554</name>
</gene>
<dbReference type="RefSeq" id="WP_100211663.1">
    <property type="nucleotide sequence ID" value="NZ_CP138495.1"/>
</dbReference>
<dbReference type="OrthoDB" id="1866098at2"/>
<dbReference type="KEGG" id="tmar:MARIT_2554"/>
<proteinExistence type="predicted"/>
<dbReference type="PANTHER" id="PTHR34204">
    <property type="entry name" value="RNA-BINDING ASCH DOMAIN PROTEIN"/>
    <property type="match status" value="1"/>
</dbReference>
<evidence type="ECO:0000313" key="2">
    <source>
        <dbReference type="Proteomes" id="UP000231564"/>
    </source>
</evidence>
<dbReference type="STRING" id="1349785.GCA_000509405_02375"/>
<accession>A0A2H1EBZ5</accession>